<feature type="domain" description="DUF6810" evidence="1">
    <location>
        <begin position="43"/>
        <end position="118"/>
    </location>
</feature>
<accession>A0A382HYT8</accession>
<dbReference type="AlphaFoldDB" id="A0A382HYT8"/>
<gene>
    <name evidence="2" type="ORF">METZ01_LOCUS245103</name>
</gene>
<dbReference type="InterPro" id="IPR049216">
    <property type="entry name" value="DUF6810"/>
</dbReference>
<organism evidence="2">
    <name type="scientific">marine metagenome</name>
    <dbReference type="NCBI Taxonomy" id="408172"/>
    <lineage>
        <taxon>unclassified sequences</taxon>
        <taxon>metagenomes</taxon>
        <taxon>ecological metagenomes</taxon>
    </lineage>
</organism>
<proteinExistence type="predicted"/>
<evidence type="ECO:0000313" key="2">
    <source>
        <dbReference type="EMBL" id="SVB92249.1"/>
    </source>
</evidence>
<protein>
    <recommendedName>
        <fullName evidence="1">DUF6810 domain-containing protein</fullName>
    </recommendedName>
</protein>
<reference evidence="2" key="1">
    <citation type="submission" date="2018-05" db="EMBL/GenBank/DDBJ databases">
        <authorList>
            <person name="Lanie J.A."/>
            <person name="Ng W.-L."/>
            <person name="Kazmierczak K.M."/>
            <person name="Andrzejewski T.M."/>
            <person name="Davidsen T.M."/>
            <person name="Wayne K.J."/>
            <person name="Tettelin H."/>
            <person name="Glass J.I."/>
            <person name="Rusch D."/>
            <person name="Podicherti R."/>
            <person name="Tsui H.-C.T."/>
            <person name="Winkler M.E."/>
        </authorList>
    </citation>
    <scope>NUCLEOTIDE SEQUENCE</scope>
</reference>
<name>A0A382HYT8_9ZZZZ</name>
<sequence>MLKLPINIVILPTLALLSVLTGCGDGSQIDGFVQIRTAPDNYTIEDLKAFGFKTSKHYDVKGLPDGLDAWKGFWGLDPYERHDYEIRFYSSHDLAVSSGKAIAIESSGAEFEANRDTTQPLFSSGENSGYRIFKKKQTWTEGAKDRWHANPLGSVGPTYPDWMILGNMVILCDGLDSEEALIRCAELIDNFLLSEKS</sequence>
<feature type="domain" description="DUF6810" evidence="1">
    <location>
        <begin position="131"/>
        <end position="191"/>
    </location>
</feature>
<dbReference type="EMBL" id="UINC01064011">
    <property type="protein sequence ID" value="SVB92249.1"/>
    <property type="molecule type" value="Genomic_DNA"/>
</dbReference>
<dbReference type="Pfam" id="PF20650">
    <property type="entry name" value="DUF6810"/>
    <property type="match status" value="2"/>
</dbReference>
<evidence type="ECO:0000259" key="1">
    <source>
        <dbReference type="Pfam" id="PF20650"/>
    </source>
</evidence>